<keyword evidence="2" id="KW-1185">Reference proteome</keyword>
<dbReference type="Proteomes" id="UP001163046">
    <property type="component" value="Unassembled WGS sequence"/>
</dbReference>
<proteinExistence type="predicted"/>
<organism evidence="1 2">
    <name type="scientific">Desmophyllum pertusum</name>
    <dbReference type="NCBI Taxonomy" id="174260"/>
    <lineage>
        <taxon>Eukaryota</taxon>
        <taxon>Metazoa</taxon>
        <taxon>Cnidaria</taxon>
        <taxon>Anthozoa</taxon>
        <taxon>Hexacorallia</taxon>
        <taxon>Scleractinia</taxon>
        <taxon>Caryophylliina</taxon>
        <taxon>Caryophylliidae</taxon>
        <taxon>Desmophyllum</taxon>
    </lineage>
</organism>
<evidence type="ECO:0000313" key="2">
    <source>
        <dbReference type="Proteomes" id="UP001163046"/>
    </source>
</evidence>
<evidence type="ECO:0000313" key="1">
    <source>
        <dbReference type="EMBL" id="KAJ7384278.1"/>
    </source>
</evidence>
<reference evidence="1" key="1">
    <citation type="submission" date="2023-01" db="EMBL/GenBank/DDBJ databases">
        <title>Genome assembly of the deep-sea coral Lophelia pertusa.</title>
        <authorList>
            <person name="Herrera S."/>
            <person name="Cordes E."/>
        </authorList>
    </citation>
    <scope>NUCLEOTIDE SEQUENCE</scope>
    <source>
        <strain evidence="1">USNM1676648</strain>
        <tissue evidence="1">Polyp</tissue>
    </source>
</reference>
<sequence>MSYFLAQLHKLGFPFIARFVHISCKSLASRTNMALEQVSSTKTFGGFQKVFKHKSSELQCDMNFGSLCPSFRQKKGKFRFYIGYQV</sequence>
<protein>
    <submittedName>
        <fullName evidence="1">Uncharacterized protein</fullName>
    </submittedName>
</protein>
<dbReference type="OrthoDB" id="420518at2759"/>
<accession>A0A9W9ZNZ5</accession>
<gene>
    <name evidence="1" type="ORF">OS493_022912</name>
</gene>
<comment type="caution">
    <text evidence="1">The sequence shown here is derived from an EMBL/GenBank/DDBJ whole genome shotgun (WGS) entry which is preliminary data.</text>
</comment>
<dbReference type="AlphaFoldDB" id="A0A9W9ZNZ5"/>
<name>A0A9W9ZNZ5_9CNID</name>
<dbReference type="EMBL" id="MU825889">
    <property type="protein sequence ID" value="KAJ7384278.1"/>
    <property type="molecule type" value="Genomic_DNA"/>
</dbReference>